<keyword evidence="3 9" id="KW-0548">Nucleotidyltransferase</keyword>
<feature type="region of interest" description="Disordered" evidence="10">
    <location>
        <begin position="877"/>
        <end position="931"/>
    </location>
</feature>
<dbReference type="Gene3D" id="2.40.50.140">
    <property type="entry name" value="Nucleic acid-binding proteins"/>
    <property type="match status" value="1"/>
</dbReference>
<keyword evidence="2 9" id="KW-0808">Transferase</keyword>
<dbReference type="NCBIfam" id="NF004225">
    <property type="entry name" value="PRK05672.1"/>
    <property type="match status" value="1"/>
</dbReference>
<evidence type="ECO:0000256" key="1">
    <source>
        <dbReference type="ARBA" id="ARBA00022490"/>
    </source>
</evidence>
<keyword evidence="5 9" id="KW-0227">DNA damage</keyword>
<evidence type="ECO:0000313" key="13">
    <source>
        <dbReference type="Proteomes" id="UP001500731"/>
    </source>
</evidence>
<protein>
    <recommendedName>
        <fullName evidence="9">Error-prone DNA polymerase</fullName>
        <ecNumber evidence="9">2.7.7.7</ecNumber>
    </recommendedName>
</protein>
<feature type="domain" description="Polymerase/histidinol phosphatase N-terminal" evidence="11">
    <location>
        <begin position="56"/>
        <end position="143"/>
    </location>
</feature>
<comment type="function">
    <text evidence="9">DNA polymerase involved in damage-induced mutagenesis and translesion synthesis (TLS). It is not the major replicative DNA polymerase.</text>
</comment>
<comment type="subcellular location">
    <subcellularLocation>
        <location evidence="9">Cytoplasm</location>
    </subcellularLocation>
</comment>
<dbReference type="InterPro" id="IPR012340">
    <property type="entry name" value="NA-bd_OB-fold"/>
</dbReference>
<evidence type="ECO:0000256" key="8">
    <source>
        <dbReference type="ARBA" id="ARBA00049244"/>
    </source>
</evidence>
<dbReference type="InterPro" id="IPR023073">
    <property type="entry name" value="DnaE2"/>
</dbReference>
<evidence type="ECO:0000313" key="12">
    <source>
        <dbReference type="EMBL" id="GAA4487286.1"/>
    </source>
</evidence>
<keyword evidence="7 9" id="KW-0234">DNA repair</keyword>
<dbReference type="InterPro" id="IPR029460">
    <property type="entry name" value="DNAPol_HHH"/>
</dbReference>
<dbReference type="RefSeq" id="WP_345187380.1">
    <property type="nucleotide sequence ID" value="NZ_BAABGP010000017.1"/>
</dbReference>
<dbReference type="Proteomes" id="UP001500731">
    <property type="component" value="Unassembled WGS sequence"/>
</dbReference>
<sequence>MGFHNPDMSWAALERTLSGQKPLHQEIAVDAPSRMHKRPPIRLGRIERPKDAVPYAELHAHSSYSFLDGASSPEALIAEAQRLGLTALAITDHDGFYGAASFAEAADSLVNTEGDAAESAAGDAVEPAPPLQTVFGAELSLPGPDARGNAGRRPPPERRGTPDPFGEHLLVLARGQEGYHRLSAAITEAQLRGGEKGRPFYEIESLANRAEGHWTILTGCRKGSVRSALEREGPKGAERALRTLVDLFGAERVAVELIDHGDPLDSRRNDVLATLAAAHGLPVVATNNVHYAVPERAELAEAIAAVRATRSMRELEGWLPAHGSAHLRSGAEMAARFARYPGAIAHGLEIAEACAFPLRRAKPALPTMRVGEGETPMSHLRALVWAAVPATYPALTAEGRIRIERELNVIEEKDFPGYFLIVHGIVAEARRRGILCQGRGSAAASAVCYLLGITAVDPILYDLPFERFLATTRTEEPDIDVDFDSGRREEIIQWVYREYGRENAAQVANVIQYRPKNAVRDMARALGHSPGQQDAWSRQVERWGLDLSPVADHDIPEQVVAYADELLRAPRHLGIHSGGMVLTRRPVGEVVPVEHARMENRTVIQWDKDASAWMGLVKFDLLGLGMLAALRHCFDLVRDATGEDWTLQTLPKEEPAVYDMLCRADTIGVFQVESRAQMGLLPRLQPREFYELAIQIALIRPGPIQGGAVHPFVRRKLGQEKVTYAHPKLEPVLQRTLGIPVFQEQLIQMATALGNCTADEADTLRRAMGSKRGLERIDSIRDSLYEGMREHGLEDAAADRIYAQIQAFSDFGFAESHSLSFALLVYASSWLKLHYPAAFLAGLLRSQPMGFYSAATLTGDARRHGVEVRRPDIRLSGAMENLEPVDPDAGIEPGASARTGRDACARQLPKRPPGTDPAPFDRDAEDESAAHRRDGRYAVRLGLGGVTGIGKKTAERIVAEREAHGLYRDLNDLVRRTDLTASQVEALATAGAFDGFGLQRREAIWLAGSAAEDRARYLPDTVVAVQPPLFGDQTSYEILSADLWATGVSTDDHPVAHFRPGLDARGVLTSAALRSHESGRRVEAAGLVTHRQRPSTAGGVTFLNLEDEHGLVNVICTQGVWLRYRRIARESPALIVRGILERSPEGVVNLLADAFEQLSVGVPHNSRDFR</sequence>
<dbReference type="Pfam" id="PF02811">
    <property type="entry name" value="PHP"/>
    <property type="match status" value="1"/>
</dbReference>
<keyword evidence="4 9" id="KW-0235">DNA replication</keyword>
<keyword evidence="1 9" id="KW-0963">Cytoplasm</keyword>
<organism evidence="12 13">
    <name type="scientific">Microbacterium panaciterrae</name>
    <dbReference type="NCBI Taxonomy" id="985759"/>
    <lineage>
        <taxon>Bacteria</taxon>
        <taxon>Bacillati</taxon>
        <taxon>Actinomycetota</taxon>
        <taxon>Actinomycetes</taxon>
        <taxon>Micrococcales</taxon>
        <taxon>Microbacteriaceae</taxon>
        <taxon>Microbacterium</taxon>
    </lineage>
</organism>
<dbReference type="InterPro" id="IPR010994">
    <property type="entry name" value="RuvA_2-like"/>
</dbReference>
<evidence type="ECO:0000256" key="6">
    <source>
        <dbReference type="ARBA" id="ARBA00022932"/>
    </source>
</evidence>
<keyword evidence="6 9" id="KW-0239">DNA-directed DNA polymerase</keyword>
<proteinExistence type="inferred from homology"/>
<dbReference type="PANTHER" id="PTHR32294">
    <property type="entry name" value="DNA POLYMERASE III SUBUNIT ALPHA"/>
    <property type="match status" value="1"/>
</dbReference>
<dbReference type="HAMAP" id="MF_01902">
    <property type="entry name" value="DNApol_error_prone"/>
    <property type="match status" value="1"/>
</dbReference>
<evidence type="ECO:0000256" key="10">
    <source>
        <dbReference type="SAM" id="MobiDB-lite"/>
    </source>
</evidence>
<feature type="region of interest" description="Disordered" evidence="10">
    <location>
        <begin position="139"/>
        <end position="165"/>
    </location>
</feature>
<keyword evidence="13" id="KW-1185">Reference proteome</keyword>
<dbReference type="EC" id="2.7.7.7" evidence="9"/>
<evidence type="ECO:0000256" key="4">
    <source>
        <dbReference type="ARBA" id="ARBA00022705"/>
    </source>
</evidence>
<comment type="caution">
    <text evidence="12">The sequence shown here is derived from an EMBL/GenBank/DDBJ whole genome shotgun (WGS) entry which is preliminary data.</text>
</comment>
<dbReference type="InterPro" id="IPR003141">
    <property type="entry name" value="Pol/His_phosphatase_N"/>
</dbReference>
<dbReference type="SUPFAM" id="SSF89550">
    <property type="entry name" value="PHP domain-like"/>
    <property type="match status" value="1"/>
</dbReference>
<evidence type="ECO:0000259" key="11">
    <source>
        <dbReference type="SMART" id="SM00481"/>
    </source>
</evidence>
<comment type="similarity">
    <text evidence="9">Belongs to the DNA polymerase type-C family. DnaE2 subfamily.</text>
</comment>
<dbReference type="SMART" id="SM00481">
    <property type="entry name" value="POLIIIAc"/>
    <property type="match status" value="1"/>
</dbReference>
<dbReference type="CDD" id="cd04485">
    <property type="entry name" value="DnaE_OBF"/>
    <property type="match status" value="1"/>
</dbReference>
<dbReference type="Pfam" id="PF17657">
    <property type="entry name" value="DNA_pol3_finger"/>
    <property type="match status" value="1"/>
</dbReference>
<evidence type="ECO:0000256" key="2">
    <source>
        <dbReference type="ARBA" id="ARBA00022679"/>
    </source>
</evidence>
<dbReference type="SUPFAM" id="SSF47781">
    <property type="entry name" value="RuvA domain 2-like"/>
    <property type="match status" value="1"/>
</dbReference>
<accession>A0ABP8PHC2</accession>
<evidence type="ECO:0000256" key="9">
    <source>
        <dbReference type="HAMAP-Rule" id="MF_01902"/>
    </source>
</evidence>
<evidence type="ECO:0000256" key="7">
    <source>
        <dbReference type="ARBA" id="ARBA00023204"/>
    </source>
</evidence>
<dbReference type="InterPro" id="IPR016195">
    <property type="entry name" value="Pol/histidinol_Pase-like"/>
</dbReference>
<dbReference type="InterPro" id="IPR040982">
    <property type="entry name" value="DNA_pol3_finger"/>
</dbReference>
<evidence type="ECO:0000256" key="5">
    <source>
        <dbReference type="ARBA" id="ARBA00022763"/>
    </source>
</evidence>
<dbReference type="Gene3D" id="1.10.150.870">
    <property type="match status" value="1"/>
</dbReference>
<dbReference type="NCBIfam" id="TIGR00594">
    <property type="entry name" value="polc"/>
    <property type="match status" value="1"/>
</dbReference>
<dbReference type="Gene3D" id="3.20.20.140">
    <property type="entry name" value="Metal-dependent hydrolases"/>
    <property type="match status" value="1"/>
</dbReference>
<dbReference type="InterPro" id="IPR011708">
    <property type="entry name" value="DNA_pol3_alpha_NTPase_dom"/>
</dbReference>
<dbReference type="Pfam" id="PF07733">
    <property type="entry name" value="DNA_pol3_alpha"/>
    <property type="match status" value="1"/>
</dbReference>
<dbReference type="EMBL" id="BAABGP010000017">
    <property type="protein sequence ID" value="GAA4487286.1"/>
    <property type="molecule type" value="Genomic_DNA"/>
</dbReference>
<comment type="catalytic activity">
    <reaction evidence="8 9">
        <text>DNA(n) + a 2'-deoxyribonucleoside 5'-triphosphate = DNA(n+1) + diphosphate</text>
        <dbReference type="Rhea" id="RHEA:22508"/>
        <dbReference type="Rhea" id="RHEA-COMP:17339"/>
        <dbReference type="Rhea" id="RHEA-COMP:17340"/>
        <dbReference type="ChEBI" id="CHEBI:33019"/>
        <dbReference type="ChEBI" id="CHEBI:61560"/>
        <dbReference type="ChEBI" id="CHEBI:173112"/>
        <dbReference type="EC" id="2.7.7.7"/>
    </reaction>
</comment>
<reference evidence="13" key="1">
    <citation type="journal article" date="2019" name="Int. J. Syst. Evol. Microbiol.">
        <title>The Global Catalogue of Microorganisms (GCM) 10K type strain sequencing project: providing services to taxonomists for standard genome sequencing and annotation.</title>
        <authorList>
            <consortium name="The Broad Institute Genomics Platform"/>
            <consortium name="The Broad Institute Genome Sequencing Center for Infectious Disease"/>
            <person name="Wu L."/>
            <person name="Ma J."/>
        </authorList>
    </citation>
    <scope>NUCLEOTIDE SEQUENCE [LARGE SCALE GENOMIC DNA]</scope>
    <source>
        <strain evidence="13">JCM 17839</strain>
    </source>
</reference>
<feature type="compositionally biased region" description="Low complexity" evidence="10">
    <location>
        <begin position="142"/>
        <end position="152"/>
    </location>
</feature>
<dbReference type="InterPro" id="IPR004805">
    <property type="entry name" value="DnaE2/DnaE/PolC"/>
</dbReference>
<dbReference type="Pfam" id="PF14579">
    <property type="entry name" value="HHH_6"/>
    <property type="match status" value="1"/>
</dbReference>
<evidence type="ECO:0000256" key="3">
    <source>
        <dbReference type="ARBA" id="ARBA00022695"/>
    </source>
</evidence>
<gene>
    <name evidence="9" type="primary">dnaE2</name>
    <name evidence="12" type="ORF">GCM10023171_24750</name>
</gene>
<dbReference type="InterPro" id="IPR004013">
    <property type="entry name" value="PHP_dom"/>
</dbReference>
<dbReference type="PANTHER" id="PTHR32294:SF4">
    <property type="entry name" value="ERROR-PRONE DNA POLYMERASE"/>
    <property type="match status" value="1"/>
</dbReference>
<name>A0ABP8PHC2_9MICO</name>